<dbReference type="InterPro" id="IPR009577">
    <property type="entry name" value="Sm_multidrug_ex"/>
</dbReference>
<protein>
    <submittedName>
        <fullName evidence="2">Small multi-drug export protein</fullName>
    </submittedName>
</protein>
<evidence type="ECO:0000313" key="3">
    <source>
        <dbReference type="Proteomes" id="UP000824258"/>
    </source>
</evidence>
<keyword evidence="1" id="KW-0472">Membrane</keyword>
<keyword evidence="1" id="KW-1133">Transmembrane helix</keyword>
<feature type="transmembrane region" description="Helical" evidence="1">
    <location>
        <begin position="95"/>
        <end position="121"/>
    </location>
</feature>
<comment type="caution">
    <text evidence="2">The sequence shown here is derived from an EMBL/GenBank/DDBJ whole genome shotgun (WGS) entry which is preliminary data.</text>
</comment>
<dbReference type="Pfam" id="PF06695">
    <property type="entry name" value="Sm_multidrug_ex"/>
    <property type="match status" value="1"/>
</dbReference>
<dbReference type="PANTHER" id="PTHR36007:SF2">
    <property type="entry name" value="TRANSPORT PROTEIN-RELATED"/>
    <property type="match status" value="1"/>
</dbReference>
<reference evidence="2" key="2">
    <citation type="journal article" date="2021" name="PeerJ">
        <title>Extensive microbial diversity within the chicken gut microbiome revealed by metagenomics and culture.</title>
        <authorList>
            <person name="Gilroy R."/>
            <person name="Ravi A."/>
            <person name="Getino M."/>
            <person name="Pursley I."/>
            <person name="Horton D.L."/>
            <person name="Alikhan N.F."/>
            <person name="Baker D."/>
            <person name="Gharbi K."/>
            <person name="Hall N."/>
            <person name="Watson M."/>
            <person name="Adriaenssens E.M."/>
            <person name="Foster-Nyarko E."/>
            <person name="Jarju S."/>
            <person name="Secka A."/>
            <person name="Antonio M."/>
            <person name="Oren A."/>
            <person name="Chaudhuri R.R."/>
            <person name="La Ragione R."/>
            <person name="Hildebrand F."/>
            <person name="Pallen M.J."/>
        </authorList>
    </citation>
    <scope>NUCLEOTIDE SEQUENCE</scope>
    <source>
        <strain evidence="2">ChiHjej9B8-7071</strain>
    </source>
</reference>
<evidence type="ECO:0000313" key="2">
    <source>
        <dbReference type="EMBL" id="HIR10358.1"/>
    </source>
</evidence>
<dbReference type="EMBL" id="DVGD01000268">
    <property type="protein sequence ID" value="HIR10358.1"/>
    <property type="molecule type" value="Genomic_DNA"/>
</dbReference>
<organism evidence="2 3">
    <name type="scientific">Candidatus Avoscillospira stercoripullorum</name>
    <dbReference type="NCBI Taxonomy" id="2840709"/>
    <lineage>
        <taxon>Bacteria</taxon>
        <taxon>Bacillati</taxon>
        <taxon>Bacillota</taxon>
        <taxon>Clostridia</taxon>
        <taxon>Eubacteriales</taxon>
        <taxon>Oscillospiraceae</taxon>
        <taxon>Oscillospiraceae incertae sedis</taxon>
        <taxon>Candidatus Avoscillospira</taxon>
    </lineage>
</organism>
<sequence length="155" mass="16772">MLEILEEFWYVFFLAMVPVAELRGAIPAGIAMGLDPWLVYVVAVLGNVLPVPFLMLFVRQVLGWMKRRGGTLTRIVTALERKADRGAELFYRYELLGLCILVAVPLPGTGAWTGALVASMLRLRLKAALPAISLGVLIAGGIVLGISCGVSFVLM</sequence>
<gene>
    <name evidence="2" type="ORF">IAA70_08130</name>
</gene>
<evidence type="ECO:0000256" key="1">
    <source>
        <dbReference type="SAM" id="Phobius"/>
    </source>
</evidence>
<dbReference type="AlphaFoldDB" id="A0A9D1D865"/>
<keyword evidence="1" id="KW-0812">Transmembrane</keyword>
<dbReference type="PANTHER" id="PTHR36007">
    <property type="entry name" value="TRANSPORT PROTEIN-RELATED"/>
    <property type="match status" value="1"/>
</dbReference>
<feature type="transmembrane region" description="Helical" evidence="1">
    <location>
        <begin position="127"/>
        <end position="154"/>
    </location>
</feature>
<dbReference type="Proteomes" id="UP000824258">
    <property type="component" value="Unassembled WGS sequence"/>
</dbReference>
<feature type="transmembrane region" description="Helical" evidence="1">
    <location>
        <begin position="7"/>
        <end position="31"/>
    </location>
</feature>
<feature type="transmembrane region" description="Helical" evidence="1">
    <location>
        <begin position="37"/>
        <end position="58"/>
    </location>
</feature>
<proteinExistence type="predicted"/>
<reference evidence="2" key="1">
    <citation type="submission" date="2020-10" db="EMBL/GenBank/DDBJ databases">
        <authorList>
            <person name="Gilroy R."/>
        </authorList>
    </citation>
    <scope>NUCLEOTIDE SEQUENCE</scope>
    <source>
        <strain evidence="2">ChiHjej9B8-7071</strain>
    </source>
</reference>
<name>A0A9D1D865_9FIRM</name>
<accession>A0A9D1D865</accession>